<dbReference type="GO" id="GO:0031177">
    <property type="term" value="F:phosphopantetheine binding"/>
    <property type="evidence" value="ECO:0007669"/>
    <property type="project" value="InterPro"/>
</dbReference>
<keyword evidence="6" id="KW-1185">Reference proteome</keyword>
<dbReference type="AlphaFoldDB" id="A0A940Y6A5"/>
<dbReference type="GO" id="GO:0017000">
    <property type="term" value="P:antibiotic biosynthetic process"/>
    <property type="evidence" value="ECO:0007669"/>
    <property type="project" value="UniProtKB-ARBA"/>
</dbReference>
<dbReference type="InterPro" id="IPR020806">
    <property type="entry name" value="PKS_PP-bd"/>
</dbReference>
<dbReference type="Pfam" id="PF00550">
    <property type="entry name" value="PP-binding"/>
    <property type="match status" value="1"/>
</dbReference>
<sequence>MTDTVPVSAVDTGHRPFPDADRAGTLIHRFLRTADAFPHREAVVTPDVRWTYRRTAELSARVCGALSDAGLRPGDRVGLLFSHGAEMVGALLGALRAGLSYVPLDAAYPPPRLAGMAADAGIRTLVAGPGHMGAARSIADGRACQVLAYEELARYEDVSDEPVPDEPVPDGPVPVDPLPGASSVRPESEAYVLFTSGSTGRPKPVTQTHRNVLHHIRVWTDGLAVGPRDRLTLQSAYSWDSAVQDTFAALLNGAALYPVDLKALGVTGLLEWLADERITVYHSTLPVFRALARAMETRGVRLPAMRMLALGGDTLHLADLDTCRRRFEPHCRVAGAYGSTECSCALLRVADLGYRPPTGVFPLGRAVPDTEVRLLDDDGRTVDGPGEGEIVVVSDHLAPGAAPDGRTYRTGDLARRLDDGTLLLVGRRGTQVKVSGIRVETGEVEAALKQFAQVREAVVAPYTDGMGERQLAAYVVFEAGTAHEPAALRTELRRTLPDHAVPTAYVSLRELPLTANHKIDRAALPDPLTATGPSHARPAPAAHGPVEAAVVEAWRDVLGVPAPGPEENFFDLGGTSLRMAAVHERLTRSLAPALRMTDLYRAPTIRALSALVTRLTAERTGPPTGDAAQGAARGLRRRTARTPRRAAARTAAAHSEPVRRPAAHSEPTSQPTTHPTPPVGDQRRTAPGGTHG</sequence>
<protein>
    <submittedName>
        <fullName evidence="5">Non-ribosomal peptide synthetase</fullName>
    </submittedName>
</protein>
<dbReference type="Gene3D" id="3.40.50.12780">
    <property type="entry name" value="N-terminal domain of ligase-like"/>
    <property type="match status" value="1"/>
</dbReference>
<evidence type="ECO:0000256" key="1">
    <source>
        <dbReference type="ARBA" id="ARBA00022450"/>
    </source>
</evidence>
<dbReference type="InterPro" id="IPR000873">
    <property type="entry name" value="AMP-dep_synth/lig_dom"/>
</dbReference>
<dbReference type="RefSeq" id="WP_210891186.1">
    <property type="nucleotide sequence ID" value="NZ_JAGPYQ010000002.1"/>
</dbReference>
<dbReference type="PROSITE" id="PS00455">
    <property type="entry name" value="AMP_BINDING"/>
    <property type="match status" value="1"/>
</dbReference>
<dbReference type="CDD" id="cd05930">
    <property type="entry name" value="A_NRPS"/>
    <property type="match status" value="1"/>
</dbReference>
<evidence type="ECO:0000256" key="3">
    <source>
        <dbReference type="SAM" id="MobiDB-lite"/>
    </source>
</evidence>
<evidence type="ECO:0000256" key="2">
    <source>
        <dbReference type="ARBA" id="ARBA00022553"/>
    </source>
</evidence>
<feature type="compositionally biased region" description="Basic residues" evidence="3">
    <location>
        <begin position="634"/>
        <end position="647"/>
    </location>
</feature>
<accession>A0A940Y6A5</accession>
<dbReference type="InterPro" id="IPR036736">
    <property type="entry name" value="ACP-like_sf"/>
</dbReference>
<feature type="domain" description="Carrier" evidence="4">
    <location>
        <begin position="541"/>
        <end position="616"/>
    </location>
</feature>
<dbReference type="SUPFAM" id="SSF47336">
    <property type="entry name" value="ACP-like"/>
    <property type="match status" value="1"/>
</dbReference>
<dbReference type="SUPFAM" id="SSF56801">
    <property type="entry name" value="Acetyl-CoA synthetase-like"/>
    <property type="match status" value="1"/>
</dbReference>
<dbReference type="GO" id="GO:0043041">
    <property type="term" value="P:amino acid activation for nonribosomal peptide biosynthetic process"/>
    <property type="evidence" value="ECO:0007669"/>
    <property type="project" value="TreeGrafter"/>
</dbReference>
<dbReference type="PANTHER" id="PTHR45527:SF1">
    <property type="entry name" value="FATTY ACID SYNTHASE"/>
    <property type="match status" value="1"/>
</dbReference>
<feature type="region of interest" description="Disordered" evidence="3">
    <location>
        <begin position="616"/>
        <end position="692"/>
    </location>
</feature>
<dbReference type="InterPro" id="IPR009081">
    <property type="entry name" value="PP-bd_ACP"/>
</dbReference>
<reference evidence="5 6" key="1">
    <citation type="submission" date="2021-04" db="EMBL/GenBank/DDBJ databases">
        <authorList>
            <person name="Tang X."/>
            <person name="Zhou X."/>
            <person name="Chen X."/>
            <person name="Cernava T."/>
            <person name="Zhang C."/>
        </authorList>
    </citation>
    <scope>NUCLEOTIDE SEQUENCE [LARGE SCALE GENOMIC DNA]</scope>
    <source>
        <strain evidence="5 6">BH-SS-21</strain>
    </source>
</reference>
<dbReference type="EMBL" id="JAGPYQ010000002">
    <property type="protein sequence ID" value="MBQ0853881.1"/>
    <property type="molecule type" value="Genomic_DNA"/>
</dbReference>
<dbReference type="Gene3D" id="3.30.300.30">
    <property type="match status" value="1"/>
</dbReference>
<dbReference type="GO" id="GO:0044550">
    <property type="term" value="P:secondary metabolite biosynthetic process"/>
    <property type="evidence" value="ECO:0007669"/>
    <property type="project" value="TreeGrafter"/>
</dbReference>
<dbReference type="Proteomes" id="UP000677413">
    <property type="component" value="Unassembled WGS sequence"/>
</dbReference>
<evidence type="ECO:0000313" key="5">
    <source>
        <dbReference type="EMBL" id="MBQ0853881.1"/>
    </source>
</evidence>
<dbReference type="InterPro" id="IPR025110">
    <property type="entry name" value="AMP-bd_C"/>
</dbReference>
<dbReference type="InterPro" id="IPR045851">
    <property type="entry name" value="AMP-bd_C_sf"/>
</dbReference>
<dbReference type="InterPro" id="IPR042099">
    <property type="entry name" value="ANL_N_sf"/>
</dbReference>
<name>A0A940Y6A5_9ACTN</name>
<dbReference type="SMART" id="SM00823">
    <property type="entry name" value="PKS_PP"/>
    <property type="match status" value="1"/>
</dbReference>
<dbReference type="Gene3D" id="1.10.1200.10">
    <property type="entry name" value="ACP-like"/>
    <property type="match status" value="1"/>
</dbReference>
<gene>
    <name evidence="5" type="ORF">J8N05_37585</name>
</gene>
<proteinExistence type="predicted"/>
<evidence type="ECO:0000259" key="4">
    <source>
        <dbReference type="PROSITE" id="PS50075"/>
    </source>
</evidence>
<keyword evidence="2" id="KW-0597">Phosphoprotein</keyword>
<dbReference type="Pfam" id="PF00501">
    <property type="entry name" value="AMP-binding"/>
    <property type="match status" value="1"/>
</dbReference>
<comment type="caution">
    <text evidence="5">The sequence shown here is derived from an EMBL/GenBank/DDBJ whole genome shotgun (WGS) entry which is preliminary data.</text>
</comment>
<dbReference type="Pfam" id="PF13193">
    <property type="entry name" value="AMP-binding_C"/>
    <property type="match status" value="1"/>
</dbReference>
<dbReference type="InterPro" id="IPR020845">
    <property type="entry name" value="AMP-binding_CS"/>
</dbReference>
<organism evidence="5 6">
    <name type="scientific">Streptomyces liliiviolaceus</name>
    <dbReference type="NCBI Taxonomy" id="2823109"/>
    <lineage>
        <taxon>Bacteria</taxon>
        <taxon>Bacillati</taxon>
        <taxon>Actinomycetota</taxon>
        <taxon>Actinomycetes</taxon>
        <taxon>Kitasatosporales</taxon>
        <taxon>Streptomycetaceae</taxon>
        <taxon>Streptomyces</taxon>
    </lineage>
</organism>
<keyword evidence="1" id="KW-0596">Phosphopantetheine</keyword>
<dbReference type="GO" id="GO:0005737">
    <property type="term" value="C:cytoplasm"/>
    <property type="evidence" value="ECO:0007669"/>
    <property type="project" value="TreeGrafter"/>
</dbReference>
<dbReference type="PROSITE" id="PS50075">
    <property type="entry name" value="CARRIER"/>
    <property type="match status" value="1"/>
</dbReference>
<dbReference type="PANTHER" id="PTHR45527">
    <property type="entry name" value="NONRIBOSOMAL PEPTIDE SYNTHETASE"/>
    <property type="match status" value="1"/>
</dbReference>
<evidence type="ECO:0000313" key="6">
    <source>
        <dbReference type="Proteomes" id="UP000677413"/>
    </source>
</evidence>